<organism evidence="4 5">
    <name type="scientific">Robertmurraya beringensis</name>
    <dbReference type="NCBI Taxonomy" id="641660"/>
    <lineage>
        <taxon>Bacteria</taxon>
        <taxon>Bacillati</taxon>
        <taxon>Bacillota</taxon>
        <taxon>Bacilli</taxon>
        <taxon>Bacillales</taxon>
        <taxon>Bacillaceae</taxon>
        <taxon>Robertmurraya</taxon>
    </lineage>
</organism>
<reference evidence="4 5" key="1">
    <citation type="submission" date="2024-09" db="EMBL/GenBank/DDBJ databases">
        <authorList>
            <person name="Sun Q."/>
            <person name="Mori K."/>
        </authorList>
    </citation>
    <scope>NUCLEOTIDE SEQUENCE [LARGE SCALE GENOMIC DNA]</scope>
    <source>
        <strain evidence="4 5">CGMCC 1.9126</strain>
    </source>
</reference>
<dbReference type="InterPro" id="IPR016181">
    <property type="entry name" value="Acyl_CoA_acyltransferase"/>
</dbReference>
<proteinExistence type="predicted"/>
<dbReference type="PANTHER" id="PTHR43072:SF23">
    <property type="entry name" value="UPF0039 PROTEIN C11D3.02C"/>
    <property type="match status" value="1"/>
</dbReference>
<dbReference type="PANTHER" id="PTHR43072">
    <property type="entry name" value="N-ACETYLTRANSFERASE"/>
    <property type="match status" value="1"/>
</dbReference>
<keyword evidence="1" id="KW-0808">Transferase</keyword>
<sequence length="165" mass="18392">MLNIREAQINDLPILLSIYNEAIVNTTATFDLEPESLEKRKIWFAKYGDKYPLIVSEWNGEVVGYGSLSSFREKAAFNSTTELSIYISSAARGLGIGTALMSELIKRAKEQGFHTMIGGITAGNEGSIALHKKFGFTLAGHFKEVGYKFDAWQDVLFYQLILPTE</sequence>
<keyword evidence="5" id="KW-1185">Reference proteome</keyword>
<dbReference type="Pfam" id="PF13420">
    <property type="entry name" value="Acetyltransf_4"/>
    <property type="match status" value="1"/>
</dbReference>
<evidence type="ECO:0000259" key="3">
    <source>
        <dbReference type="PROSITE" id="PS51186"/>
    </source>
</evidence>
<evidence type="ECO:0000313" key="4">
    <source>
        <dbReference type="EMBL" id="MFC0477902.1"/>
    </source>
</evidence>
<feature type="domain" description="N-acetyltransferase" evidence="3">
    <location>
        <begin position="2"/>
        <end position="163"/>
    </location>
</feature>
<dbReference type="EMBL" id="JBHLUU010000126">
    <property type="protein sequence ID" value="MFC0477902.1"/>
    <property type="molecule type" value="Genomic_DNA"/>
</dbReference>
<comment type="caution">
    <text evidence="4">The sequence shown here is derived from an EMBL/GenBank/DDBJ whole genome shotgun (WGS) entry which is preliminary data.</text>
</comment>
<dbReference type="PROSITE" id="PS51186">
    <property type="entry name" value="GNAT"/>
    <property type="match status" value="1"/>
</dbReference>
<evidence type="ECO:0000256" key="1">
    <source>
        <dbReference type="ARBA" id="ARBA00022679"/>
    </source>
</evidence>
<protein>
    <submittedName>
        <fullName evidence="4">N-acetyltransferase family protein</fullName>
    </submittedName>
</protein>
<dbReference type="Proteomes" id="UP001589738">
    <property type="component" value="Unassembled WGS sequence"/>
</dbReference>
<dbReference type="InterPro" id="IPR000182">
    <property type="entry name" value="GNAT_dom"/>
</dbReference>
<gene>
    <name evidence="4" type="ORF">ACFFHF_22190</name>
</gene>
<keyword evidence="2" id="KW-0012">Acyltransferase</keyword>
<name>A0ABV6KY31_9BACI</name>
<dbReference type="RefSeq" id="WP_340904218.1">
    <property type="nucleotide sequence ID" value="NZ_JBHLUU010000126.1"/>
</dbReference>
<dbReference type="Gene3D" id="3.40.630.30">
    <property type="match status" value="1"/>
</dbReference>
<evidence type="ECO:0000313" key="5">
    <source>
        <dbReference type="Proteomes" id="UP001589738"/>
    </source>
</evidence>
<evidence type="ECO:0000256" key="2">
    <source>
        <dbReference type="ARBA" id="ARBA00023315"/>
    </source>
</evidence>
<dbReference type="SUPFAM" id="SSF55729">
    <property type="entry name" value="Acyl-CoA N-acyltransferases (Nat)"/>
    <property type="match status" value="1"/>
</dbReference>
<dbReference type="CDD" id="cd04301">
    <property type="entry name" value="NAT_SF"/>
    <property type="match status" value="1"/>
</dbReference>
<accession>A0ABV6KY31</accession>